<evidence type="ECO:0000313" key="2">
    <source>
        <dbReference type="EMBL" id="EJK62626.1"/>
    </source>
</evidence>
<feature type="compositionally biased region" description="Polar residues" evidence="1">
    <location>
        <begin position="58"/>
        <end position="67"/>
    </location>
</feature>
<accession>K0SNW1</accession>
<evidence type="ECO:0000313" key="3">
    <source>
        <dbReference type="Proteomes" id="UP000266841"/>
    </source>
</evidence>
<keyword evidence="3" id="KW-1185">Reference proteome</keyword>
<gene>
    <name evidence="2" type="ORF">THAOC_16751</name>
</gene>
<reference evidence="2 3" key="1">
    <citation type="journal article" date="2012" name="Genome Biol.">
        <title>Genome and low-iron response of an oceanic diatom adapted to chronic iron limitation.</title>
        <authorList>
            <person name="Lommer M."/>
            <person name="Specht M."/>
            <person name="Roy A.S."/>
            <person name="Kraemer L."/>
            <person name="Andreson R."/>
            <person name="Gutowska M.A."/>
            <person name="Wolf J."/>
            <person name="Bergner S.V."/>
            <person name="Schilhabel M.B."/>
            <person name="Klostermeier U.C."/>
            <person name="Beiko R.G."/>
            <person name="Rosenstiel P."/>
            <person name="Hippler M."/>
            <person name="Laroche J."/>
        </authorList>
    </citation>
    <scope>NUCLEOTIDE SEQUENCE [LARGE SCALE GENOMIC DNA]</scope>
    <source>
        <strain evidence="2 3">CCMP1005</strain>
    </source>
</reference>
<comment type="caution">
    <text evidence="2">The sequence shown here is derived from an EMBL/GenBank/DDBJ whole genome shotgun (WGS) entry which is preliminary data.</text>
</comment>
<dbReference type="AlphaFoldDB" id="K0SNW1"/>
<name>K0SNW1_THAOC</name>
<protein>
    <submittedName>
        <fullName evidence="2">Uncharacterized protein</fullName>
    </submittedName>
</protein>
<feature type="region of interest" description="Disordered" evidence="1">
    <location>
        <begin position="37"/>
        <end position="70"/>
    </location>
</feature>
<proteinExistence type="predicted"/>
<organism evidence="2 3">
    <name type="scientific">Thalassiosira oceanica</name>
    <name type="common">Marine diatom</name>
    <dbReference type="NCBI Taxonomy" id="159749"/>
    <lineage>
        <taxon>Eukaryota</taxon>
        <taxon>Sar</taxon>
        <taxon>Stramenopiles</taxon>
        <taxon>Ochrophyta</taxon>
        <taxon>Bacillariophyta</taxon>
        <taxon>Coscinodiscophyceae</taxon>
        <taxon>Thalassiosirophycidae</taxon>
        <taxon>Thalassiosirales</taxon>
        <taxon>Thalassiosiraceae</taxon>
        <taxon>Thalassiosira</taxon>
    </lineage>
</organism>
<sequence>MTCWAIASEVKLAKRWRSEGKGVTNFLGVHTDERARNCDVGKNSSSSERGGGAGRLTSLGNERGTTSEFREGRPCLSAAAVAVRRSWRLARGGWGGWGHGGRGTSGSAADGAGADGLLSTASASLPSVVSASFARSGGGARLARGGGWGHGWARAGGAVHDGTPKKGSQKSARAVSSFIIIIHHPEKDSILAEKRAHSPVVAGVPNPMRFPLACGYHALFHDSTLLFSRSSGQLGINIHVLEDSLRRELLTNSEYRRQSVVYLVGLEITQSQLDIFNNQGFLQTIAGEFGEVQFDVLGIDIVPNSGQSQPSIWLRLRATKIGMAENWELFLEKMRKLQSNFGLARIHWLAIGHNFEPELAETALHLVFKPWHVEGEWFNLSPERRTLAVERMINAHQTYAQQVNGVGGLLFVCGRANYPTDYLTPLNGPDIGWVYAAWPNFDHADVQAMLAIVNEGANGVHGFHQDQVDFVTKTIQVTKIGSTNDPNARVRRYLWASCLTDSFHVGASQSRSLRPDERRRQASILSIPVGAPGSRPILPPNSPHVSGEWMRCTGPQRQNVVTDTQNELHNHALPANQGIIHREAFHVTAGADDRNAMLHWGLVTNDELERNHRLP</sequence>
<dbReference type="Proteomes" id="UP000266841">
    <property type="component" value="Unassembled WGS sequence"/>
</dbReference>
<evidence type="ECO:0000256" key="1">
    <source>
        <dbReference type="SAM" id="MobiDB-lite"/>
    </source>
</evidence>
<dbReference type="EMBL" id="AGNL01018732">
    <property type="protein sequence ID" value="EJK62626.1"/>
    <property type="molecule type" value="Genomic_DNA"/>
</dbReference>